<comment type="similarity">
    <text evidence="2 10">Belongs to the HAK/KUP transporter (TC 2.A.72.3) family.</text>
</comment>
<evidence type="ECO:0000256" key="8">
    <source>
        <dbReference type="ARBA" id="ARBA00023065"/>
    </source>
</evidence>
<dbReference type="Pfam" id="PF22776">
    <property type="entry name" value="K_trans_C"/>
    <property type="match status" value="1"/>
</dbReference>
<dbReference type="OMA" id="VNYFLMV"/>
<evidence type="ECO:0000256" key="7">
    <source>
        <dbReference type="ARBA" id="ARBA00022989"/>
    </source>
</evidence>
<feature type="transmembrane region" description="Helical" evidence="10">
    <location>
        <begin position="104"/>
        <end position="125"/>
    </location>
</feature>
<keyword evidence="7 10" id="KW-1133">Transmembrane helix</keyword>
<evidence type="ECO:0000313" key="15">
    <source>
        <dbReference type="Proteomes" id="UP000824469"/>
    </source>
</evidence>
<keyword evidence="4 10" id="KW-0633">Potassium transport</keyword>
<feature type="region of interest" description="Disordered" evidence="11">
    <location>
        <begin position="1"/>
        <end position="43"/>
    </location>
</feature>
<dbReference type="NCBIfam" id="TIGR00794">
    <property type="entry name" value="kup"/>
    <property type="match status" value="1"/>
</dbReference>
<dbReference type="PANTHER" id="PTHR30540">
    <property type="entry name" value="OSMOTIC STRESS POTASSIUM TRANSPORTER"/>
    <property type="match status" value="1"/>
</dbReference>
<dbReference type="GO" id="GO:0015079">
    <property type="term" value="F:potassium ion transmembrane transporter activity"/>
    <property type="evidence" value="ECO:0007669"/>
    <property type="project" value="UniProtKB-UniRule"/>
</dbReference>
<proteinExistence type="inferred from homology"/>
<gene>
    <name evidence="14" type="ORF">KI387_015725</name>
</gene>
<organism evidence="14 15">
    <name type="scientific">Taxus chinensis</name>
    <name type="common">Chinese yew</name>
    <name type="synonym">Taxus wallichiana var. chinensis</name>
    <dbReference type="NCBI Taxonomy" id="29808"/>
    <lineage>
        <taxon>Eukaryota</taxon>
        <taxon>Viridiplantae</taxon>
        <taxon>Streptophyta</taxon>
        <taxon>Embryophyta</taxon>
        <taxon>Tracheophyta</taxon>
        <taxon>Spermatophyta</taxon>
        <taxon>Pinopsida</taxon>
        <taxon>Pinidae</taxon>
        <taxon>Conifers II</taxon>
        <taxon>Cupressales</taxon>
        <taxon>Taxaceae</taxon>
        <taxon>Taxus</taxon>
    </lineage>
</organism>
<feature type="transmembrane region" description="Helical" evidence="10">
    <location>
        <begin position="235"/>
        <end position="253"/>
    </location>
</feature>
<evidence type="ECO:0000313" key="14">
    <source>
        <dbReference type="EMBL" id="KAH9321086.1"/>
    </source>
</evidence>
<feature type="transmembrane region" description="Helical" evidence="10">
    <location>
        <begin position="197"/>
        <end position="215"/>
    </location>
</feature>
<evidence type="ECO:0000256" key="3">
    <source>
        <dbReference type="ARBA" id="ARBA00022448"/>
    </source>
</evidence>
<dbReference type="AlphaFoldDB" id="A0AA38GDD8"/>
<comment type="subcellular location">
    <subcellularLocation>
        <location evidence="1 10">Membrane</location>
        <topology evidence="1 10">Multi-pass membrane protein</topology>
    </subcellularLocation>
</comment>
<evidence type="ECO:0000256" key="2">
    <source>
        <dbReference type="ARBA" id="ARBA00008440"/>
    </source>
</evidence>
<keyword evidence="3" id="KW-0813">Transport</keyword>
<feature type="transmembrane region" description="Helical" evidence="10">
    <location>
        <begin position="313"/>
        <end position="331"/>
    </location>
</feature>
<protein>
    <recommendedName>
        <fullName evidence="10">Potassium transporter</fullName>
    </recommendedName>
</protein>
<feature type="transmembrane region" description="Helical" evidence="10">
    <location>
        <begin position="492"/>
        <end position="510"/>
    </location>
</feature>
<evidence type="ECO:0000256" key="10">
    <source>
        <dbReference type="RuleBase" id="RU321113"/>
    </source>
</evidence>
<feature type="compositionally biased region" description="Basic and acidic residues" evidence="11">
    <location>
        <begin position="1"/>
        <end position="19"/>
    </location>
</feature>
<keyword evidence="5 10" id="KW-0812">Transmembrane</keyword>
<comment type="caution">
    <text evidence="14">The sequence shown here is derived from an EMBL/GenBank/DDBJ whole genome shotgun (WGS) entry which is preliminary data.</text>
</comment>
<keyword evidence="6 10" id="KW-0630">Potassium</keyword>
<dbReference type="Pfam" id="PF02705">
    <property type="entry name" value="K_trans"/>
    <property type="match status" value="1"/>
</dbReference>
<feature type="transmembrane region" description="Helical" evidence="10">
    <location>
        <begin position="440"/>
        <end position="459"/>
    </location>
</feature>
<dbReference type="InterPro" id="IPR053951">
    <property type="entry name" value="K_trans_N"/>
</dbReference>
<keyword evidence="9 10" id="KW-0472">Membrane</keyword>
<evidence type="ECO:0000256" key="1">
    <source>
        <dbReference type="ARBA" id="ARBA00004141"/>
    </source>
</evidence>
<evidence type="ECO:0000256" key="4">
    <source>
        <dbReference type="ARBA" id="ARBA00022538"/>
    </source>
</evidence>
<feature type="transmembrane region" description="Helical" evidence="10">
    <location>
        <begin position="522"/>
        <end position="540"/>
    </location>
</feature>
<feature type="transmembrane region" description="Helical" evidence="10">
    <location>
        <begin position="385"/>
        <end position="410"/>
    </location>
</feature>
<evidence type="ECO:0000256" key="9">
    <source>
        <dbReference type="ARBA" id="ARBA00023136"/>
    </source>
</evidence>
<reference evidence="14 15" key="1">
    <citation type="journal article" date="2021" name="Nat. Plants">
        <title>The Taxus genome provides insights into paclitaxel biosynthesis.</title>
        <authorList>
            <person name="Xiong X."/>
            <person name="Gou J."/>
            <person name="Liao Q."/>
            <person name="Li Y."/>
            <person name="Zhou Q."/>
            <person name="Bi G."/>
            <person name="Li C."/>
            <person name="Du R."/>
            <person name="Wang X."/>
            <person name="Sun T."/>
            <person name="Guo L."/>
            <person name="Liang H."/>
            <person name="Lu P."/>
            <person name="Wu Y."/>
            <person name="Zhang Z."/>
            <person name="Ro D.K."/>
            <person name="Shang Y."/>
            <person name="Huang S."/>
            <person name="Yan J."/>
        </authorList>
    </citation>
    <scope>NUCLEOTIDE SEQUENCE [LARGE SCALE GENOMIC DNA]</scope>
    <source>
        <strain evidence="14">Ta-2019</strain>
    </source>
</reference>
<name>A0AA38GDD8_TAXCH</name>
<evidence type="ECO:0000259" key="13">
    <source>
        <dbReference type="Pfam" id="PF22776"/>
    </source>
</evidence>
<evidence type="ECO:0000259" key="12">
    <source>
        <dbReference type="Pfam" id="PF02705"/>
    </source>
</evidence>
<accession>A0AA38GDD8</accession>
<feature type="domain" description="K+ potassium transporter C-terminal" evidence="13">
    <location>
        <begin position="571"/>
        <end position="751"/>
    </location>
</feature>
<dbReference type="PANTHER" id="PTHR30540:SF106">
    <property type="entry name" value="POTASSIUM TRANSPORTER 26"/>
    <property type="match status" value="1"/>
</dbReference>
<evidence type="ECO:0000256" key="5">
    <source>
        <dbReference type="ARBA" id="ARBA00022692"/>
    </source>
</evidence>
<dbReference type="GO" id="GO:0016020">
    <property type="term" value="C:membrane"/>
    <property type="evidence" value="ECO:0007669"/>
    <property type="project" value="UniProtKB-SubCell"/>
</dbReference>
<dbReference type="Proteomes" id="UP000824469">
    <property type="component" value="Unassembled WGS sequence"/>
</dbReference>
<evidence type="ECO:0000256" key="11">
    <source>
        <dbReference type="SAM" id="MobiDB-lite"/>
    </source>
</evidence>
<dbReference type="InterPro" id="IPR053952">
    <property type="entry name" value="K_trans_C"/>
</dbReference>
<feature type="transmembrane region" description="Helical" evidence="10">
    <location>
        <begin position="465"/>
        <end position="485"/>
    </location>
</feature>
<feature type="transmembrane region" description="Helical" evidence="10">
    <location>
        <begin position="343"/>
        <end position="365"/>
    </location>
</feature>
<feature type="transmembrane region" description="Helical" evidence="10">
    <location>
        <begin position="265"/>
        <end position="286"/>
    </location>
</feature>
<feature type="domain" description="K+ potassium transporter integral membrane" evidence="12">
    <location>
        <begin position="72"/>
        <end position="560"/>
    </location>
</feature>
<sequence length="751" mass="83034">MDGSESHGLHDDDDDHRVEMSLSEAARAGDVHPEPDEGQPPLPIAERTLSKIYSIRHPRAKDVGKWGTLWLAYETLGIVYGDVGTSPLYTFSSIDIENPGERDILGYLSIIYWSLTLIGLFKYVFIVIRADDHGEGGTFALYSLLCQYINPGQKAGSHFRRLASDSNLKFFGKQNHGRKFNSKAKQLLEESPMAQRILLVVVMFGTCMVIGDGALTPAISVLSAVQGIQSQNSKLTQGAVVGISAAILLLLFLVQSYGTGKVSFLFSPVTIIWFVANTLIGVYNIVKYYPGAFKAINPYYIIYFFHKNGKHGWVLLGGAVFAITGSEAMFADLGHFNKGSIQIAFSMLVYPALILTYTGQAAYLIKNPEDISRAFYKSLPKPVYWPMFVVATLAAIVASQALITATFSIIKQSMALGCFPRVKMVHSSKKNEGRIYSPEMNYLLMVLCLAILLGFRGGAAIGNAYGVAVIAVMLITTFLVSLVMLIVWNLHILLILPFFIIFTLIEGVYLSSVLNKVPQGGWVPFVISALFMTIMFSWNYGTEKKYKYVMERKLSPQDLTELVANVSCRVPGVCFLCSDLLHGLPPILRHYVNTVGSLHEIVIILTIRILPVKTVLLEERFLVGKLGPKGVYRCLAQYGYLDVPSLEGYEFLELVIENIKDYIKMKELSGNQAEDDGSAYEELQQLEVAKEIGAVFVLGKTTLQTSNKTGVVEGFIVDKLYGFLQNNSRSAMSTLSVPPAQLLQVGMLYEM</sequence>
<comment type="caution">
    <text evidence="10">Lacks conserved residue(s) required for the propagation of feature annotation.</text>
</comment>
<dbReference type="EMBL" id="JAHRHJ020000003">
    <property type="protein sequence ID" value="KAH9321086.1"/>
    <property type="molecule type" value="Genomic_DNA"/>
</dbReference>
<keyword evidence="8 10" id="KW-0406">Ion transport</keyword>
<keyword evidence="15" id="KW-1185">Reference proteome</keyword>
<comment type="function">
    <text evidence="10">Potassium transporter.</text>
</comment>
<dbReference type="InterPro" id="IPR003855">
    <property type="entry name" value="K+_transporter"/>
</dbReference>
<evidence type="ECO:0000256" key="6">
    <source>
        <dbReference type="ARBA" id="ARBA00022958"/>
    </source>
</evidence>